<feature type="region of interest" description="Disordered" evidence="4">
    <location>
        <begin position="416"/>
        <end position="448"/>
    </location>
</feature>
<dbReference type="GO" id="GO:0004553">
    <property type="term" value="F:hydrolase activity, hydrolyzing O-glycosyl compounds"/>
    <property type="evidence" value="ECO:0007669"/>
    <property type="project" value="InterPro"/>
</dbReference>
<comment type="caution">
    <text evidence="7">The sequence shown here is derived from an EMBL/GenBank/DDBJ whole genome shotgun (WGS) entry which is preliminary data.</text>
</comment>
<feature type="chain" id="PRO_5040808550" evidence="5">
    <location>
        <begin position="30"/>
        <end position="544"/>
    </location>
</feature>
<keyword evidence="10" id="KW-1185">Reference proteome</keyword>
<keyword evidence="1" id="KW-0719">Serine esterase</keyword>
<evidence type="ECO:0000256" key="1">
    <source>
        <dbReference type="ARBA" id="ARBA00022487"/>
    </source>
</evidence>
<dbReference type="InterPro" id="IPR012291">
    <property type="entry name" value="CBM2_carb-bd_dom_sf"/>
</dbReference>
<keyword evidence="3" id="KW-0378">Hydrolase</keyword>
<dbReference type="SMART" id="SM00637">
    <property type="entry name" value="CBD_II"/>
    <property type="match status" value="1"/>
</dbReference>
<gene>
    <name evidence="8" type="ORF">J2S69_000916</name>
    <name evidence="7" type="ORF">O2L01_09345</name>
</gene>
<dbReference type="EMBL" id="JAPZVQ010000004">
    <property type="protein sequence ID" value="MDA1385187.1"/>
    <property type="molecule type" value="Genomic_DNA"/>
</dbReference>
<accession>A0A9X3SVU6</accession>
<name>A0A9X3SVU6_9ACTN</name>
<evidence type="ECO:0000256" key="2">
    <source>
        <dbReference type="ARBA" id="ARBA00022729"/>
    </source>
</evidence>
<dbReference type="PROSITE" id="PS51173">
    <property type="entry name" value="CBM2"/>
    <property type="match status" value="1"/>
</dbReference>
<dbReference type="GO" id="GO:0052689">
    <property type="term" value="F:carboxylic ester hydrolase activity"/>
    <property type="evidence" value="ECO:0007669"/>
    <property type="project" value="UniProtKB-KW"/>
</dbReference>
<feature type="compositionally biased region" description="Low complexity" evidence="4">
    <location>
        <begin position="425"/>
        <end position="439"/>
    </location>
</feature>
<proteinExistence type="predicted"/>
<protein>
    <submittedName>
        <fullName evidence="7">Cellulose binding domain-containing protein</fullName>
    </submittedName>
</protein>
<keyword evidence="2 5" id="KW-0732">Signal</keyword>
<dbReference type="Pfam" id="PF00553">
    <property type="entry name" value="CBM_2"/>
    <property type="match status" value="1"/>
</dbReference>
<evidence type="ECO:0000256" key="4">
    <source>
        <dbReference type="SAM" id="MobiDB-lite"/>
    </source>
</evidence>
<dbReference type="Proteomes" id="UP001145799">
    <property type="component" value="Unassembled WGS sequence"/>
</dbReference>
<organism evidence="7 9">
    <name type="scientific">Glycomyces lechevalierae</name>
    <dbReference type="NCBI Taxonomy" id="256034"/>
    <lineage>
        <taxon>Bacteria</taxon>
        <taxon>Bacillati</taxon>
        <taxon>Actinomycetota</taxon>
        <taxon>Actinomycetes</taxon>
        <taxon>Glycomycetales</taxon>
        <taxon>Glycomycetaceae</taxon>
        <taxon>Glycomyces</taxon>
    </lineage>
</organism>
<dbReference type="SUPFAM" id="SSF49384">
    <property type="entry name" value="Carbohydrate-binding domain"/>
    <property type="match status" value="1"/>
</dbReference>
<evidence type="ECO:0000313" key="9">
    <source>
        <dbReference type="Proteomes" id="UP001145799"/>
    </source>
</evidence>
<dbReference type="Gene3D" id="2.60.40.290">
    <property type="match status" value="1"/>
</dbReference>
<evidence type="ECO:0000256" key="3">
    <source>
        <dbReference type="ARBA" id="ARBA00022801"/>
    </source>
</evidence>
<reference evidence="8 10" key="2">
    <citation type="submission" date="2023-07" db="EMBL/GenBank/DDBJ databases">
        <title>Sequencing the genomes of 1000 actinobacteria strains.</title>
        <authorList>
            <person name="Klenk H.-P."/>
        </authorList>
    </citation>
    <scope>NUCLEOTIDE SEQUENCE [LARGE SCALE GENOMIC DNA]</scope>
    <source>
        <strain evidence="8 10">DSM 44724</strain>
    </source>
</reference>
<evidence type="ECO:0000313" key="7">
    <source>
        <dbReference type="EMBL" id="MDA1385187.1"/>
    </source>
</evidence>
<feature type="signal peptide" evidence="5">
    <location>
        <begin position="1"/>
        <end position="29"/>
    </location>
</feature>
<dbReference type="InterPro" id="IPR054579">
    <property type="entry name" value="GCE-like_dom"/>
</dbReference>
<dbReference type="Gene3D" id="3.40.50.1820">
    <property type="entry name" value="alpha/beta hydrolase"/>
    <property type="match status" value="1"/>
</dbReference>
<evidence type="ECO:0000259" key="6">
    <source>
        <dbReference type="PROSITE" id="PS51173"/>
    </source>
</evidence>
<dbReference type="EMBL" id="JAVDYD010000001">
    <property type="protein sequence ID" value="MDR7337197.1"/>
    <property type="molecule type" value="Genomic_DNA"/>
</dbReference>
<dbReference type="GO" id="GO:0030247">
    <property type="term" value="F:polysaccharide binding"/>
    <property type="evidence" value="ECO:0007669"/>
    <property type="project" value="UniProtKB-UniRule"/>
</dbReference>
<dbReference type="Proteomes" id="UP001183604">
    <property type="component" value="Unassembled WGS sequence"/>
</dbReference>
<reference evidence="7" key="1">
    <citation type="submission" date="2022-12" db="EMBL/GenBank/DDBJ databases">
        <title>Gycomyces niveus sp.nov., a novel actinomycete isolated from soil in Shouguang.</title>
        <authorList>
            <person name="Yang X."/>
        </authorList>
    </citation>
    <scope>NUCLEOTIDE SEQUENCE</scope>
    <source>
        <strain evidence="7">DSM 44724</strain>
    </source>
</reference>
<dbReference type="GO" id="GO:0005975">
    <property type="term" value="P:carbohydrate metabolic process"/>
    <property type="evidence" value="ECO:0007669"/>
    <property type="project" value="InterPro"/>
</dbReference>
<dbReference type="InterPro" id="IPR029058">
    <property type="entry name" value="AB_hydrolase_fold"/>
</dbReference>
<evidence type="ECO:0000313" key="8">
    <source>
        <dbReference type="EMBL" id="MDR7337197.1"/>
    </source>
</evidence>
<sequence length="544" mass="56044">MASSIDPPISVIRHRLRFALVLAAACAVAAAFLASHLDRAEAQAGIASEWNGADCAVTVPGSWPSNAQLPDPFTRIDGTRVTSQSQWECRRSEIKALAERTVYGDKPQPDSVTGSVTSSRITVNVNDDGRSTNFSATVQLPSGTGPFPAVIVYGGFGADTATILGTGTAVVNYDPGAVGAEGTPRNNKQGAFYNLYGATSSTGVLMAQAWGVSRIIDVIEQSGGSILKPATGVTGCSRYGKGAFVAGAFDQRIALTMPIESGSGGVAALRSIPQESGSQPLSSAYSEQPWLGDAFSAYTANPGALPVDTHEIVGMIAPRGLFIMDNPHIEWLGARSGALAALGGAEVYKALGAGSNISYHSNTSNGTHCATRTEWKTPLQQSINRFLHGTGAPPATISMHPNKTANLAQWRTWTTPTLTAGNPSETTTPPEQTTNPGETSSPPPAGTGCTAKVAVASQWESGWQGSVQITAGSSAINGWTLTWTWPGSQRITSSWNAAVTSSGATVTAEDVGWNGAIAAGQTATSWGFVASGTGTAPAVTCTPA</sequence>
<dbReference type="AlphaFoldDB" id="A0A9X3SVU6"/>
<dbReference type="Pfam" id="PF22244">
    <property type="entry name" value="GCE_fung"/>
    <property type="match status" value="1"/>
</dbReference>
<dbReference type="RefSeq" id="WP_270121651.1">
    <property type="nucleotide sequence ID" value="NZ_BAAAOM010000002.1"/>
</dbReference>
<dbReference type="InterPro" id="IPR008965">
    <property type="entry name" value="CBM2/CBM3_carb-bd_dom_sf"/>
</dbReference>
<feature type="domain" description="CBM2" evidence="6">
    <location>
        <begin position="442"/>
        <end position="544"/>
    </location>
</feature>
<dbReference type="SUPFAM" id="SSF53474">
    <property type="entry name" value="alpha/beta-Hydrolases"/>
    <property type="match status" value="1"/>
</dbReference>
<evidence type="ECO:0000313" key="10">
    <source>
        <dbReference type="Proteomes" id="UP001183604"/>
    </source>
</evidence>
<evidence type="ECO:0000256" key="5">
    <source>
        <dbReference type="SAM" id="SignalP"/>
    </source>
</evidence>
<dbReference type="InterPro" id="IPR001919">
    <property type="entry name" value="CBD2"/>
</dbReference>